<dbReference type="EMBL" id="APPK01000011">
    <property type="protein sequence ID" value="ENV23617.1"/>
    <property type="molecule type" value="Genomic_DNA"/>
</dbReference>
<accession>N8XGH4</accession>
<dbReference type="Gene3D" id="3.30.429.10">
    <property type="entry name" value="Macrophage Migration Inhibitory Factor"/>
    <property type="match status" value="1"/>
</dbReference>
<dbReference type="GeneID" id="69461140"/>
<gene>
    <name evidence="4" type="ORF">F963_00344</name>
</gene>
<dbReference type="PATRIC" id="fig|1217651.3.peg.324"/>
<comment type="similarity">
    <text evidence="1">Belongs to the 4-oxalocrotonate tautomerase family.</text>
</comment>
<dbReference type="AlphaFoldDB" id="N8XGH4"/>
<organism evidence="4 5">
    <name type="scientific">Acinetobacter bereziniae NIPH 3</name>
    <dbReference type="NCBI Taxonomy" id="1217651"/>
    <lineage>
        <taxon>Bacteria</taxon>
        <taxon>Pseudomonadati</taxon>
        <taxon>Pseudomonadota</taxon>
        <taxon>Gammaproteobacteria</taxon>
        <taxon>Moraxellales</taxon>
        <taxon>Moraxellaceae</taxon>
        <taxon>Acinetobacter</taxon>
    </lineage>
</organism>
<comment type="caution">
    <text evidence="4">The sequence shown here is derived from an EMBL/GenBank/DDBJ whole genome shotgun (WGS) entry which is preliminary data.</text>
</comment>
<sequence>MPLITIELAPGRTHAQKKAFMQEVTTLTSVILKCPTETIDIIFKEIPSSDWAHAGKFYAEPDQ</sequence>
<dbReference type="Proteomes" id="UP000013270">
    <property type="component" value="Unassembled WGS sequence"/>
</dbReference>
<dbReference type="InterPro" id="IPR014347">
    <property type="entry name" value="Tautomerase/MIF_sf"/>
</dbReference>
<dbReference type="GO" id="GO:0016853">
    <property type="term" value="F:isomerase activity"/>
    <property type="evidence" value="ECO:0007669"/>
    <property type="project" value="UniProtKB-KW"/>
</dbReference>
<dbReference type="SUPFAM" id="SSF55331">
    <property type="entry name" value="Tautomerase/MIF"/>
    <property type="match status" value="1"/>
</dbReference>
<evidence type="ECO:0000313" key="5">
    <source>
        <dbReference type="Proteomes" id="UP000013270"/>
    </source>
</evidence>
<proteinExistence type="inferred from homology"/>
<dbReference type="NCBIfam" id="NF001966">
    <property type="entry name" value="PRK00745.1"/>
    <property type="match status" value="1"/>
</dbReference>
<dbReference type="Pfam" id="PF01361">
    <property type="entry name" value="Tautomerase"/>
    <property type="match status" value="1"/>
</dbReference>
<evidence type="ECO:0000256" key="2">
    <source>
        <dbReference type="ARBA" id="ARBA00023235"/>
    </source>
</evidence>
<feature type="domain" description="4-oxalocrotonate tautomerase-like" evidence="3">
    <location>
        <begin position="2"/>
        <end position="56"/>
    </location>
</feature>
<dbReference type="PANTHER" id="PTHR35530">
    <property type="entry name" value="TAUTOMERASE-RELATED"/>
    <property type="match status" value="1"/>
</dbReference>
<keyword evidence="2" id="KW-0413">Isomerase</keyword>
<evidence type="ECO:0000259" key="3">
    <source>
        <dbReference type="Pfam" id="PF01361"/>
    </source>
</evidence>
<dbReference type="PANTHER" id="PTHR35530:SF2">
    <property type="entry name" value="BSL4019 PROTEIN"/>
    <property type="match status" value="1"/>
</dbReference>
<name>N8XGH4_ACIBZ</name>
<dbReference type="HOGENOM" id="CLU_148073_5_3_6"/>
<dbReference type="InterPro" id="IPR004370">
    <property type="entry name" value="4-OT-like_dom"/>
</dbReference>
<protein>
    <recommendedName>
        <fullName evidence="3">4-oxalocrotonate tautomerase-like domain-containing protein</fullName>
    </recommendedName>
</protein>
<dbReference type="RefSeq" id="WP_004827759.1">
    <property type="nucleotide sequence ID" value="NZ_KB849466.1"/>
</dbReference>
<evidence type="ECO:0000256" key="1">
    <source>
        <dbReference type="ARBA" id="ARBA00006723"/>
    </source>
</evidence>
<evidence type="ECO:0000313" key="4">
    <source>
        <dbReference type="EMBL" id="ENV23617.1"/>
    </source>
</evidence>
<reference evidence="4 5" key="1">
    <citation type="submission" date="2013-02" db="EMBL/GenBank/DDBJ databases">
        <title>The Genome Sequence of Acinetobacter bereziniae NIPH 3.</title>
        <authorList>
            <consortium name="The Broad Institute Genome Sequencing Platform"/>
            <consortium name="The Broad Institute Genome Sequencing Center for Infectious Disease"/>
            <person name="Cerqueira G."/>
            <person name="Feldgarden M."/>
            <person name="Courvalin P."/>
            <person name="Perichon B."/>
            <person name="Grillot-Courvalin C."/>
            <person name="Clermont D."/>
            <person name="Rocha E."/>
            <person name="Yoon E.-J."/>
            <person name="Nemec A."/>
            <person name="Walker B."/>
            <person name="Young S.K."/>
            <person name="Zeng Q."/>
            <person name="Gargeya S."/>
            <person name="Fitzgerald M."/>
            <person name="Haas B."/>
            <person name="Abouelleil A."/>
            <person name="Alvarado L."/>
            <person name="Arachchi H.M."/>
            <person name="Berlin A.M."/>
            <person name="Chapman S.B."/>
            <person name="Dewar J."/>
            <person name="Goldberg J."/>
            <person name="Griggs A."/>
            <person name="Gujja S."/>
            <person name="Hansen M."/>
            <person name="Howarth C."/>
            <person name="Imamovic A."/>
            <person name="Larimer J."/>
            <person name="McCowan C."/>
            <person name="Murphy C."/>
            <person name="Neiman D."/>
            <person name="Pearson M."/>
            <person name="Priest M."/>
            <person name="Roberts A."/>
            <person name="Saif S."/>
            <person name="Shea T."/>
            <person name="Sisk P."/>
            <person name="Sykes S."/>
            <person name="Wortman J."/>
            <person name="Nusbaum C."/>
            <person name="Birren B."/>
        </authorList>
    </citation>
    <scope>NUCLEOTIDE SEQUENCE [LARGE SCALE GENOMIC DNA]</scope>
    <source>
        <strain evidence="4 5">NIPH 3</strain>
    </source>
</reference>